<feature type="compositionally biased region" description="Basic and acidic residues" evidence="1">
    <location>
        <begin position="50"/>
        <end position="61"/>
    </location>
</feature>
<feature type="region of interest" description="Disordered" evidence="1">
    <location>
        <begin position="368"/>
        <end position="439"/>
    </location>
</feature>
<evidence type="ECO:0000313" key="2">
    <source>
        <dbReference type="EMBL" id="EPS43139.1"/>
    </source>
</evidence>
<feature type="region of interest" description="Disordered" evidence="1">
    <location>
        <begin position="866"/>
        <end position="1064"/>
    </location>
</feature>
<dbReference type="GO" id="GO:0070941">
    <property type="term" value="P:eisosome assembly"/>
    <property type="evidence" value="ECO:0007669"/>
    <property type="project" value="TreeGrafter"/>
</dbReference>
<dbReference type="STRING" id="1284197.S8AJP2"/>
<feature type="compositionally biased region" description="Polar residues" evidence="1">
    <location>
        <begin position="270"/>
        <end position="286"/>
    </location>
</feature>
<feature type="compositionally biased region" description="Polar residues" evidence="1">
    <location>
        <begin position="390"/>
        <end position="401"/>
    </location>
</feature>
<accession>S8AJP2</accession>
<feature type="region of interest" description="Disordered" evidence="1">
    <location>
        <begin position="798"/>
        <end position="850"/>
    </location>
</feature>
<dbReference type="OMA" id="WDSEANQ"/>
<protein>
    <recommendedName>
        <fullName evidence="4">Eisosome protein 1</fullName>
    </recommendedName>
</protein>
<feature type="compositionally biased region" description="Acidic residues" evidence="1">
    <location>
        <begin position="878"/>
        <end position="888"/>
    </location>
</feature>
<dbReference type="eggNOG" id="ENOG502S8WV">
    <property type="taxonomic scope" value="Eukaryota"/>
</dbReference>
<evidence type="ECO:0000313" key="3">
    <source>
        <dbReference type="Proteomes" id="UP000015100"/>
    </source>
</evidence>
<feature type="compositionally biased region" description="Polar residues" evidence="1">
    <location>
        <begin position="840"/>
        <end position="850"/>
    </location>
</feature>
<feature type="region of interest" description="Disordered" evidence="1">
    <location>
        <begin position="579"/>
        <end position="784"/>
    </location>
</feature>
<keyword evidence="3" id="KW-1185">Reference proteome</keyword>
<feature type="compositionally biased region" description="Basic and acidic residues" evidence="1">
    <location>
        <begin position="951"/>
        <end position="974"/>
    </location>
</feature>
<feature type="compositionally biased region" description="Basic and acidic residues" evidence="1">
    <location>
        <begin position="1009"/>
        <end position="1051"/>
    </location>
</feature>
<dbReference type="PANTHER" id="PTHR28298:SF1">
    <property type="entry name" value="EISOSOME PROTEIN 1"/>
    <property type="match status" value="1"/>
</dbReference>
<reference evidence="2 3" key="1">
    <citation type="journal article" date="2013" name="PLoS Genet.">
        <title>Genomic mechanisms accounting for the adaptation to parasitism in nematode-trapping fungi.</title>
        <authorList>
            <person name="Meerupati T."/>
            <person name="Andersson K.M."/>
            <person name="Friman E."/>
            <person name="Kumar D."/>
            <person name="Tunlid A."/>
            <person name="Ahren D."/>
        </authorList>
    </citation>
    <scope>NUCLEOTIDE SEQUENCE [LARGE SCALE GENOMIC DNA]</scope>
    <source>
        <strain evidence="2 3">CBS 200.50</strain>
    </source>
</reference>
<reference evidence="3" key="2">
    <citation type="submission" date="2013-04" db="EMBL/GenBank/DDBJ databases">
        <title>Genomic mechanisms accounting for the adaptation to parasitism in nematode-trapping fungi.</title>
        <authorList>
            <person name="Ahren D.G."/>
        </authorList>
    </citation>
    <scope>NUCLEOTIDE SEQUENCE [LARGE SCALE GENOMIC DNA]</scope>
    <source>
        <strain evidence="3">CBS 200.50</strain>
    </source>
</reference>
<feature type="compositionally biased region" description="Basic residues" evidence="1">
    <location>
        <begin position="1"/>
        <end position="15"/>
    </location>
</feature>
<feature type="compositionally biased region" description="Low complexity" evidence="1">
    <location>
        <begin position="163"/>
        <end position="175"/>
    </location>
</feature>
<comment type="caution">
    <text evidence="2">The sequence shown here is derived from an EMBL/GenBank/DDBJ whole genome shotgun (WGS) entry which is preliminary data.</text>
</comment>
<feature type="compositionally biased region" description="Basic and acidic residues" evidence="1">
    <location>
        <begin position="908"/>
        <end position="923"/>
    </location>
</feature>
<dbReference type="EMBL" id="AQGS01000089">
    <property type="protein sequence ID" value="EPS43139.1"/>
    <property type="molecule type" value="Genomic_DNA"/>
</dbReference>
<proteinExistence type="predicted"/>
<feature type="compositionally biased region" description="Polar residues" evidence="1">
    <location>
        <begin position="229"/>
        <end position="255"/>
    </location>
</feature>
<evidence type="ECO:0000256" key="1">
    <source>
        <dbReference type="SAM" id="MobiDB-lite"/>
    </source>
</evidence>
<feature type="compositionally biased region" description="Basic and acidic residues" evidence="1">
    <location>
        <begin position="748"/>
        <end position="771"/>
    </location>
</feature>
<dbReference type="OrthoDB" id="4070583at2759"/>
<evidence type="ECO:0008006" key="4">
    <source>
        <dbReference type="Google" id="ProtNLM"/>
    </source>
</evidence>
<feature type="region of interest" description="Disordered" evidence="1">
    <location>
        <begin position="159"/>
        <end position="330"/>
    </location>
</feature>
<dbReference type="PANTHER" id="PTHR28298">
    <property type="entry name" value="EISOSOME PROTEIN 1"/>
    <property type="match status" value="1"/>
</dbReference>
<dbReference type="HOGENOM" id="CLU_295427_0_0_1"/>
<feature type="compositionally biased region" description="Low complexity" evidence="1">
    <location>
        <begin position="680"/>
        <end position="689"/>
    </location>
</feature>
<feature type="compositionally biased region" description="Low complexity" evidence="1">
    <location>
        <begin position="402"/>
        <end position="428"/>
    </location>
</feature>
<dbReference type="Pfam" id="PF12757">
    <property type="entry name" value="Eisosome1"/>
    <property type="match status" value="1"/>
</dbReference>
<feature type="compositionally biased region" description="Low complexity" evidence="1">
    <location>
        <begin position="824"/>
        <end position="839"/>
    </location>
</feature>
<feature type="compositionally biased region" description="Low complexity" evidence="1">
    <location>
        <begin position="307"/>
        <end position="329"/>
    </location>
</feature>
<name>S8AJP2_DACHA</name>
<dbReference type="AlphaFoldDB" id="S8AJP2"/>
<feature type="compositionally biased region" description="Basic and acidic residues" evidence="1">
    <location>
        <begin position="614"/>
        <end position="648"/>
    </location>
</feature>
<feature type="compositionally biased region" description="Basic and acidic residues" evidence="1">
    <location>
        <begin position="176"/>
        <end position="185"/>
    </location>
</feature>
<organism evidence="2 3">
    <name type="scientific">Dactylellina haptotyla (strain CBS 200.50)</name>
    <name type="common">Nematode-trapping fungus</name>
    <name type="synonym">Monacrosporium haptotylum</name>
    <dbReference type="NCBI Taxonomy" id="1284197"/>
    <lineage>
        <taxon>Eukaryota</taxon>
        <taxon>Fungi</taxon>
        <taxon>Dikarya</taxon>
        <taxon>Ascomycota</taxon>
        <taxon>Pezizomycotina</taxon>
        <taxon>Orbiliomycetes</taxon>
        <taxon>Orbiliales</taxon>
        <taxon>Orbiliaceae</taxon>
        <taxon>Dactylellina</taxon>
    </lineage>
</organism>
<dbReference type="InterPro" id="IPR024527">
    <property type="entry name" value="Eisosome1"/>
</dbReference>
<dbReference type="Proteomes" id="UP000015100">
    <property type="component" value="Unassembled WGS sequence"/>
</dbReference>
<feature type="compositionally biased region" description="Polar residues" evidence="1">
    <location>
        <begin position="201"/>
        <end position="218"/>
    </location>
</feature>
<sequence length="1064" mass="116846">MQIKSFRQRRVHFSKRFPTQQAAGPVTEDLVYSTPRSEIQNPMADQELLEEAKTSKDTEVPKRRRTSVSSAKLKRADPKDLPSYPSHGLANFGAAGRAAFLAASSSKSPEPWRPDSIPAAGTAASLANSIKSPEPWKSGPLPNAAAAALLAGDSRRVPDAWQPVASPSASKAASSVKDRKPEPKRSPPQNTPNALAAAGLANQSPRRAAKTVSTSPTTPAYDINKINAVASQNAQTTLSSSSQPRSLPTQSQTEKNMTDVLGAAKASMAKNLSKSPPNRPTSTATTAMPPGSYYSHIPTSPPKPSTKESGTSKLNRQSSMAAASVAATSDLHSVISDESVERQVKYYPYLEEAARKAASERLARLQAEHDRARKASGLPPSWQPAGPHTRSITSPKQPRTNTKTQPRSQPRTTQPPRTTKPPTKSPAVVVPPPKKKPDAVDFARSMKIKADTAKLSRQIDAVDKDRQARDYLALMAVAEKNVKSRMQDLETKVAEDQGRVPKHLQAQWDAKARMLSEEYERKRNADQESKKGKINMGGGLWYDKEDLDRIARGNVQPILDEINVKAEKERARLEALRLDKEAQDKEKREAAEKVAETKAETKKTKALVKAQAKSRREAEKAEERLKKAEFKESQRQEKERLKAEKEQQKLAAVAAAVPVPPSPDEVPQATEEPEEEAQQEEAPVPAPVVMPFEIHRTASEMEELEPRPMSQAGHERVDREREMHEAAKKEKGWFGSLQQRLTRRKPGVKKDDKEHDVGVDGGMEHPDHQGYEADEVSSISSPEHDSVRHVALAGTGALSDLSSSDEEEEAEVHTATLGRRYALDSDSSSTSSGDLYTTSPNYNTLTSATYNPTEGEELVMQAFIEGPVGRRYSTSSDDSSDLEEEEAAIQDKTFGEIHDTEDTGGVSLHDHEEKKEAKLKDAKDEDEQSSSRVSVEKHGTFGAMLATKVKTSFEEYSKEEVEKEEQKEKQEAKEMNIPAVESGVVPAEKTTVPITEITPPSPMATQGNEKQDKEDKEDEFHQARDDFSDVGKSDAGKDDQGSLNVKGEKKEKKPKRSSRFSEIL</sequence>
<feature type="compositionally biased region" description="Basic and acidic residues" evidence="1">
    <location>
        <begin position="579"/>
        <end position="603"/>
    </location>
</feature>
<feature type="region of interest" description="Disordered" evidence="1">
    <location>
        <begin position="1"/>
        <end position="86"/>
    </location>
</feature>
<feature type="compositionally biased region" description="Basic and acidic residues" evidence="1">
    <location>
        <begin position="713"/>
        <end position="732"/>
    </location>
</feature>
<gene>
    <name evidence="2" type="ORF">H072_2866</name>
</gene>
<feature type="region of interest" description="Disordered" evidence="1">
    <location>
        <begin position="101"/>
        <end position="142"/>
    </location>
</feature>